<reference evidence="2" key="1">
    <citation type="journal article" date="2021" name="Nat. Microbiol.">
        <title>Cocultivation of an ultrasmall environmental parasitic bacterium with lytic ability against bacteria associated with wastewater foams.</title>
        <authorList>
            <person name="Batinovic S."/>
            <person name="Rose J.J.A."/>
            <person name="Ratcliffe J."/>
            <person name="Seviour R.J."/>
            <person name="Petrovski S."/>
        </authorList>
    </citation>
    <scope>NUCLEOTIDE SEQUENCE</scope>
    <source>
        <strain evidence="2">CON44</strain>
    </source>
</reference>
<dbReference type="InterPro" id="IPR013785">
    <property type="entry name" value="Aldolase_TIM"/>
</dbReference>
<dbReference type="RefSeq" id="WP_005181082.1">
    <property type="nucleotide sequence ID" value="NZ_CP045804.1"/>
</dbReference>
<proteinExistence type="predicted"/>
<dbReference type="AlphaFoldDB" id="A0A857KKN1"/>
<feature type="active site" description="Proton donor" evidence="1">
    <location>
        <position position="157"/>
    </location>
</feature>
<dbReference type="InterPro" id="IPR041720">
    <property type="entry name" value="FbaB-like"/>
</dbReference>
<dbReference type="SMART" id="SM01133">
    <property type="entry name" value="DeoC"/>
    <property type="match status" value="1"/>
</dbReference>
<name>A0A857KKN1_9ACTN</name>
<dbReference type="SUPFAM" id="SSF51569">
    <property type="entry name" value="Aldolase"/>
    <property type="match status" value="1"/>
</dbReference>
<dbReference type="Gene3D" id="3.20.20.70">
    <property type="entry name" value="Aldolase class I"/>
    <property type="match status" value="1"/>
</dbReference>
<dbReference type="NCBIfam" id="NF005556">
    <property type="entry name" value="PRK07226.1"/>
    <property type="match status" value="1"/>
</dbReference>
<dbReference type="PANTHER" id="PTHR47916">
    <property type="entry name" value="FRUCTOSE-BISPHOSPHATE ALDOLASE CLASS 1"/>
    <property type="match status" value="1"/>
</dbReference>
<dbReference type="CDD" id="cd00958">
    <property type="entry name" value="DhnA"/>
    <property type="match status" value="1"/>
</dbReference>
<dbReference type="Pfam" id="PF01791">
    <property type="entry name" value="DeoC"/>
    <property type="match status" value="1"/>
</dbReference>
<protein>
    <submittedName>
        <fullName evidence="2">Transaldolase</fullName>
    </submittedName>
</protein>
<evidence type="ECO:0000256" key="1">
    <source>
        <dbReference type="PIRSR" id="PIRSR038992-1"/>
    </source>
</evidence>
<dbReference type="PANTHER" id="PTHR47916:SF1">
    <property type="entry name" value="3-HYDROXY-5-PHOSPHONOOXYPENTANE-2,4-DIONE THIOLASE"/>
    <property type="match status" value="1"/>
</dbReference>
<sequence length="274" mass="28108">MDTQHALARATLSSGKALRLARISDPATRRAHIVPMDHSVTVGPLGPVDHTERMVSLLARTGINAVVLHRGRINHVPVDAFSSIGLIVHLSAGTSLSLDTDAKVLVSSVEAAVRSGADAVSIHVNIGSHSERQQLADFATVARECEALGVPLLAMMYARGPQQSGPSSAATLAHLAAIATDLGADMIKLDYAGSPAAMQAVVASTPVPVYVAGGPTISDDAAIALGAEIMSSGVAGLSFGRNVFDASSPVRVASALARIVHQRIGDTERVAALA</sequence>
<evidence type="ECO:0000313" key="2">
    <source>
        <dbReference type="EMBL" id="QHN39826.1"/>
    </source>
</evidence>
<feature type="active site" description="Schiff-base intermediate with dihydroxyacetone-P" evidence="1">
    <location>
        <position position="188"/>
    </location>
</feature>
<dbReference type="GO" id="GO:0004332">
    <property type="term" value="F:fructose-bisphosphate aldolase activity"/>
    <property type="evidence" value="ECO:0007669"/>
    <property type="project" value="InterPro"/>
</dbReference>
<dbReference type="InterPro" id="IPR002915">
    <property type="entry name" value="DeoC/FbaB/LacD_aldolase"/>
</dbReference>
<dbReference type="PIRSF" id="PIRSF038992">
    <property type="entry name" value="Aldolase_Ia"/>
    <property type="match status" value="1"/>
</dbReference>
<dbReference type="InterPro" id="IPR050456">
    <property type="entry name" value="DeoC/FbaB_aldolase"/>
</dbReference>
<accession>A0A857KKN1</accession>
<organism evidence="2">
    <name type="scientific">Gordonia amarae</name>
    <dbReference type="NCBI Taxonomy" id="36821"/>
    <lineage>
        <taxon>Bacteria</taxon>
        <taxon>Bacillati</taxon>
        <taxon>Actinomycetota</taxon>
        <taxon>Actinomycetes</taxon>
        <taxon>Mycobacteriales</taxon>
        <taxon>Gordoniaceae</taxon>
        <taxon>Gordonia</taxon>
    </lineage>
</organism>
<dbReference type="EMBL" id="CP045810">
    <property type="protein sequence ID" value="QHN39826.1"/>
    <property type="molecule type" value="Genomic_DNA"/>
</dbReference>
<gene>
    <name evidence="2" type="ORF">GII30_12225</name>
</gene>